<dbReference type="UniPathway" id="UPA00050">
    <property type="reaction ID" value="UER00065"/>
</dbReference>
<dbReference type="GO" id="GO:0009088">
    <property type="term" value="P:threonine biosynthetic process"/>
    <property type="evidence" value="ECO:0007669"/>
    <property type="project" value="UniProtKB-UniRule"/>
</dbReference>
<dbReference type="PANTHER" id="PTHR43515:SF1">
    <property type="entry name" value="THREONINE SYNTHASE-LIKE 1"/>
    <property type="match status" value="1"/>
</dbReference>
<evidence type="ECO:0000313" key="16">
    <source>
        <dbReference type="Proteomes" id="UP000195447"/>
    </source>
</evidence>
<evidence type="ECO:0000256" key="4">
    <source>
        <dbReference type="ARBA" id="ARBA00005517"/>
    </source>
</evidence>
<comment type="similarity">
    <text evidence="4">Belongs to the threonine synthase family.</text>
</comment>
<accession>A0A1Y4M2R7</accession>
<dbReference type="NCBIfam" id="TIGR00260">
    <property type="entry name" value="thrC"/>
    <property type="match status" value="1"/>
</dbReference>
<comment type="pathway">
    <text evidence="3">Amino-acid biosynthesis; L-threonine biosynthesis; L-threonine from L-aspartate: step 5/5.</text>
</comment>
<dbReference type="InterPro" id="IPR036052">
    <property type="entry name" value="TrpB-like_PALP_sf"/>
</dbReference>
<dbReference type="PROSITE" id="PS00165">
    <property type="entry name" value="DEHYDRATASE_SER_THR"/>
    <property type="match status" value="1"/>
</dbReference>
<comment type="catalytic activity">
    <reaction evidence="10">
        <text>O-phospho-L-homoserine + H2O = L-threonine + phosphate</text>
        <dbReference type="Rhea" id="RHEA:10840"/>
        <dbReference type="ChEBI" id="CHEBI:15377"/>
        <dbReference type="ChEBI" id="CHEBI:43474"/>
        <dbReference type="ChEBI" id="CHEBI:57590"/>
        <dbReference type="ChEBI" id="CHEBI:57926"/>
        <dbReference type="EC" id="4.2.3.1"/>
    </reaction>
</comment>
<evidence type="ECO:0000256" key="2">
    <source>
        <dbReference type="ARBA" id="ARBA00003648"/>
    </source>
</evidence>
<dbReference type="SUPFAM" id="SSF53686">
    <property type="entry name" value="Tryptophan synthase beta subunit-like PLP-dependent enzymes"/>
    <property type="match status" value="1"/>
</dbReference>
<dbReference type="CDD" id="cd01560">
    <property type="entry name" value="Thr-synth_2"/>
    <property type="match status" value="1"/>
</dbReference>
<comment type="cofactor">
    <cofactor evidence="1 12">
        <name>pyridoxal 5'-phosphate</name>
        <dbReference type="ChEBI" id="CHEBI:597326"/>
    </cofactor>
</comment>
<evidence type="ECO:0000256" key="5">
    <source>
        <dbReference type="ARBA" id="ARBA00013028"/>
    </source>
</evidence>
<feature type="modified residue" description="N6-(pyridoxal phosphate)lysine" evidence="12">
    <location>
        <position position="112"/>
    </location>
</feature>
<dbReference type="Gene3D" id="3.90.1380.10">
    <property type="entry name" value="Threonine synthase, N-terminal domain"/>
    <property type="match status" value="1"/>
</dbReference>
<organism evidence="15 16">
    <name type="scientific">Faecalitalea cylindroides</name>
    <dbReference type="NCBI Taxonomy" id="39483"/>
    <lineage>
        <taxon>Bacteria</taxon>
        <taxon>Bacillati</taxon>
        <taxon>Bacillota</taxon>
        <taxon>Erysipelotrichia</taxon>
        <taxon>Erysipelotrichales</taxon>
        <taxon>Erysipelotrichaceae</taxon>
        <taxon>Faecalitalea</taxon>
    </lineage>
</organism>
<comment type="function">
    <text evidence="2">Catalyzes the gamma-elimination of phosphate from L-phosphohomoserine and the beta-addition of water to produce L-threonine.</text>
</comment>
<evidence type="ECO:0000256" key="11">
    <source>
        <dbReference type="NCBIfam" id="TIGR00260"/>
    </source>
</evidence>
<dbReference type="Pfam" id="PF14821">
    <property type="entry name" value="Thr_synth_N"/>
    <property type="match status" value="1"/>
</dbReference>
<dbReference type="GO" id="GO:0030170">
    <property type="term" value="F:pyridoxal phosphate binding"/>
    <property type="evidence" value="ECO:0007669"/>
    <property type="project" value="InterPro"/>
</dbReference>
<dbReference type="InterPro" id="IPR029144">
    <property type="entry name" value="Thr_synth_N"/>
</dbReference>
<evidence type="ECO:0000259" key="13">
    <source>
        <dbReference type="Pfam" id="PF00291"/>
    </source>
</evidence>
<evidence type="ECO:0000256" key="12">
    <source>
        <dbReference type="PIRSR" id="PIRSR604450-51"/>
    </source>
</evidence>
<evidence type="ECO:0000256" key="10">
    <source>
        <dbReference type="ARBA" id="ARBA00049144"/>
    </source>
</evidence>
<dbReference type="AlphaFoldDB" id="A0A1Y4M2R7"/>
<dbReference type="EC" id="4.2.3.1" evidence="5 11"/>
<dbReference type="Proteomes" id="UP000195447">
    <property type="component" value="Unassembled WGS sequence"/>
</dbReference>
<proteinExistence type="inferred from homology"/>
<name>A0A1Y4M2R7_9FIRM</name>
<dbReference type="InterPro" id="IPR037158">
    <property type="entry name" value="Thr_synth_N_sf"/>
</dbReference>
<reference evidence="16" key="1">
    <citation type="submission" date="2017-04" db="EMBL/GenBank/DDBJ databases">
        <title>Function of individual gut microbiota members based on whole genome sequencing of pure cultures obtained from chicken caecum.</title>
        <authorList>
            <person name="Medvecky M."/>
            <person name="Cejkova D."/>
            <person name="Polansky O."/>
            <person name="Karasova D."/>
            <person name="Kubasova T."/>
            <person name="Cizek A."/>
            <person name="Rychlik I."/>
        </authorList>
    </citation>
    <scope>NUCLEOTIDE SEQUENCE [LARGE SCALE GENOMIC DNA]</scope>
    <source>
        <strain evidence="16">An178</strain>
    </source>
</reference>
<evidence type="ECO:0000313" key="15">
    <source>
        <dbReference type="EMBL" id="OUP61631.1"/>
    </source>
</evidence>
<evidence type="ECO:0000256" key="7">
    <source>
        <dbReference type="ARBA" id="ARBA00022605"/>
    </source>
</evidence>
<evidence type="ECO:0000259" key="14">
    <source>
        <dbReference type="Pfam" id="PF14821"/>
    </source>
</evidence>
<keyword evidence="7" id="KW-0028">Amino-acid biosynthesis</keyword>
<dbReference type="InterPro" id="IPR001926">
    <property type="entry name" value="TrpB-like_PALP"/>
</dbReference>
<evidence type="ECO:0000256" key="1">
    <source>
        <dbReference type="ARBA" id="ARBA00001933"/>
    </source>
</evidence>
<keyword evidence="16" id="KW-1185">Reference proteome</keyword>
<dbReference type="GO" id="GO:0005737">
    <property type="term" value="C:cytoplasm"/>
    <property type="evidence" value="ECO:0007669"/>
    <property type="project" value="TreeGrafter"/>
</dbReference>
<evidence type="ECO:0000256" key="8">
    <source>
        <dbReference type="ARBA" id="ARBA00022697"/>
    </source>
</evidence>
<evidence type="ECO:0000256" key="9">
    <source>
        <dbReference type="ARBA" id="ARBA00022898"/>
    </source>
</evidence>
<dbReference type="Gene3D" id="3.40.50.1100">
    <property type="match status" value="2"/>
</dbReference>
<dbReference type="RefSeq" id="WP_087158088.1">
    <property type="nucleotide sequence ID" value="NZ_NFKM01000002.1"/>
</dbReference>
<dbReference type="GO" id="GO:0004795">
    <property type="term" value="F:threonine synthase activity"/>
    <property type="evidence" value="ECO:0007669"/>
    <property type="project" value="UniProtKB-UniRule"/>
</dbReference>
<sequence length="489" mass="54719">MNNFYVSTRDKQVHLTSKEAILKGISDDGGLFVWPDLADVKIDLNRVCQNNYKENAVYILSKLLHDFTKEELEQCVNNAYTDTFASKDITPVRKVGDIYVLELFHGPTSAFKDVALTLLPQLMSVALEKTDQKALILTATSGDTGKAALNGFKDVKNIGIEVFYPDQKVSQMQYRQMASQTGNNLKVLAIKGNFDDAQSKVKELFLDKDLNEFAAEHNVMLTSANSINIGRLVPQIVYYFESYKYLVNHDVIKMNDPVCFSVPTGNFGDVLAGYYAYLMGLPVKKFYVASNANHVLTDFLTTGIYDRNRDFIQTISPSMDILISSNLERLLYYMSNQDTEFVKQCMDDLNQKGKYQIPAQMLEKIQSLFGCGYIDDEATKQVIKETYDSNSVILDPHSAIAYKVAKDACEDVIVSLATASPYKFPQDVLDALGIGSTSEFDAMNKLAEICSDPIPGNLAALQTSKIIHKDVISVKEMEESVKDMVEKFV</sequence>
<evidence type="ECO:0000256" key="3">
    <source>
        <dbReference type="ARBA" id="ARBA00004979"/>
    </source>
</evidence>
<dbReference type="InterPro" id="IPR004450">
    <property type="entry name" value="Thr_synthase-like"/>
</dbReference>
<gene>
    <name evidence="15" type="ORF">B5F14_01375</name>
</gene>
<keyword evidence="8" id="KW-0791">Threonine biosynthesis</keyword>
<protein>
    <recommendedName>
        <fullName evidence="6 11">Threonine synthase</fullName>
        <ecNumber evidence="5 11">4.2.3.1</ecNumber>
    </recommendedName>
</protein>
<dbReference type="InterPro" id="IPR000634">
    <property type="entry name" value="Ser/Thr_deHydtase_PyrdxlP-BS"/>
</dbReference>
<dbReference type="Pfam" id="PF00291">
    <property type="entry name" value="PALP"/>
    <property type="match status" value="1"/>
</dbReference>
<dbReference type="PANTHER" id="PTHR43515">
    <property type="entry name" value="THREONINE SYNTHASE-LIKE 1"/>
    <property type="match status" value="1"/>
</dbReference>
<feature type="domain" description="Tryptophan synthase beta chain-like PALP" evidence="13">
    <location>
        <begin position="97"/>
        <end position="407"/>
    </location>
</feature>
<evidence type="ECO:0000256" key="6">
    <source>
        <dbReference type="ARBA" id="ARBA00018679"/>
    </source>
</evidence>
<comment type="caution">
    <text evidence="15">The sequence shown here is derived from an EMBL/GenBank/DDBJ whole genome shotgun (WGS) entry which is preliminary data.</text>
</comment>
<keyword evidence="9 12" id="KW-0663">Pyridoxal phosphate</keyword>
<dbReference type="EMBL" id="NFKM01000002">
    <property type="protein sequence ID" value="OUP61631.1"/>
    <property type="molecule type" value="Genomic_DNA"/>
</dbReference>
<feature type="domain" description="Threonine synthase N-terminal" evidence="14">
    <location>
        <begin position="5"/>
        <end position="80"/>
    </location>
</feature>